<dbReference type="InterPro" id="IPR000847">
    <property type="entry name" value="LysR_HTH_N"/>
</dbReference>
<organism evidence="7 8">
    <name type="scientific">Pseudomonas luteola</name>
    <dbReference type="NCBI Taxonomy" id="47886"/>
    <lineage>
        <taxon>Bacteria</taxon>
        <taxon>Pseudomonadati</taxon>
        <taxon>Pseudomonadota</taxon>
        <taxon>Gammaproteobacteria</taxon>
        <taxon>Pseudomonadales</taxon>
        <taxon>Pseudomonadaceae</taxon>
        <taxon>Pseudomonas</taxon>
    </lineage>
</organism>
<dbReference type="SUPFAM" id="SSF53850">
    <property type="entry name" value="Periplasmic binding protein-like II"/>
    <property type="match status" value="1"/>
</dbReference>
<dbReference type="GO" id="GO:0003677">
    <property type="term" value="F:DNA binding"/>
    <property type="evidence" value="ECO:0007669"/>
    <property type="project" value="UniProtKB-KW"/>
</dbReference>
<dbReference type="PANTHER" id="PTHR30419">
    <property type="entry name" value="HTH-TYPE TRANSCRIPTIONAL REGULATOR YBHD"/>
    <property type="match status" value="1"/>
</dbReference>
<proteinExistence type="inferred from homology"/>
<dbReference type="Proteomes" id="UP000626180">
    <property type="component" value="Unassembled WGS sequence"/>
</dbReference>
<dbReference type="PRINTS" id="PR00039">
    <property type="entry name" value="HTHLYSR"/>
</dbReference>
<evidence type="ECO:0000256" key="1">
    <source>
        <dbReference type="ARBA" id="ARBA00009437"/>
    </source>
</evidence>
<evidence type="ECO:0000256" key="3">
    <source>
        <dbReference type="ARBA" id="ARBA00023125"/>
    </source>
</evidence>
<evidence type="ECO:0000313" key="8">
    <source>
        <dbReference type="Proteomes" id="UP000250443"/>
    </source>
</evidence>
<dbReference type="Proteomes" id="UP000250443">
    <property type="component" value="Unassembled WGS sequence"/>
</dbReference>
<dbReference type="PROSITE" id="PS50931">
    <property type="entry name" value="HTH_LYSR"/>
    <property type="match status" value="1"/>
</dbReference>
<reference evidence="6 9" key="2">
    <citation type="submission" date="2020-10" db="EMBL/GenBank/DDBJ databases">
        <title>Genome sequences of Pseudomonas isolates.</title>
        <authorList>
            <person name="Wessels L."/>
            <person name="Reich F."/>
            <person name="Hammerl J."/>
        </authorList>
    </citation>
    <scope>NUCLEOTIDE SEQUENCE [LARGE SCALE GENOMIC DNA]</scope>
    <source>
        <strain evidence="6 9">20-MO00624-0</strain>
    </source>
</reference>
<dbReference type="RefSeq" id="WP_073450477.1">
    <property type="nucleotide sequence ID" value="NZ_CP069263.1"/>
</dbReference>
<keyword evidence="2" id="KW-0805">Transcription regulation</keyword>
<accession>A0A2X2F7Y2</accession>
<evidence type="ECO:0000313" key="6">
    <source>
        <dbReference type="EMBL" id="MBF8642717.1"/>
    </source>
</evidence>
<comment type="similarity">
    <text evidence="1">Belongs to the LysR transcriptional regulatory family.</text>
</comment>
<evidence type="ECO:0000259" key="5">
    <source>
        <dbReference type="PROSITE" id="PS50931"/>
    </source>
</evidence>
<keyword evidence="4" id="KW-0804">Transcription</keyword>
<dbReference type="Pfam" id="PF00126">
    <property type="entry name" value="HTH_1"/>
    <property type="match status" value="1"/>
</dbReference>
<dbReference type="InterPro" id="IPR005119">
    <property type="entry name" value="LysR_subst-bd"/>
</dbReference>
<dbReference type="EMBL" id="UAUF01000016">
    <property type="protein sequence ID" value="SPZ16829.1"/>
    <property type="molecule type" value="Genomic_DNA"/>
</dbReference>
<dbReference type="GO" id="GO:0003700">
    <property type="term" value="F:DNA-binding transcription factor activity"/>
    <property type="evidence" value="ECO:0007669"/>
    <property type="project" value="InterPro"/>
</dbReference>
<dbReference type="PANTHER" id="PTHR30419:SF8">
    <property type="entry name" value="NITROGEN ASSIMILATION TRANSCRIPTIONAL ACTIVATOR-RELATED"/>
    <property type="match status" value="1"/>
</dbReference>
<dbReference type="Pfam" id="PF03466">
    <property type="entry name" value="LysR_substrate"/>
    <property type="match status" value="1"/>
</dbReference>
<evidence type="ECO:0000313" key="7">
    <source>
        <dbReference type="EMBL" id="SPZ16829.1"/>
    </source>
</evidence>
<evidence type="ECO:0000256" key="2">
    <source>
        <dbReference type="ARBA" id="ARBA00023015"/>
    </source>
</evidence>
<keyword evidence="3" id="KW-0238">DNA-binding</keyword>
<feature type="domain" description="HTH lysR-type" evidence="5">
    <location>
        <begin position="26"/>
        <end position="83"/>
    </location>
</feature>
<dbReference type="InterPro" id="IPR036390">
    <property type="entry name" value="WH_DNA-bd_sf"/>
</dbReference>
<sequence length="335" mass="37633">MTLLSKQDALGIPERTGKSFALQSWLRFRHLVLIDTLARTGNMHLAAQQMCLSQPAISKMLRDIEEQFGFALFERLPRKLAVTELGQVVVRYAQSTLNDNLAFSRQLDNLRHGGYGYIKIGAIYAATALTLPKAILLMKQKRPLLSIELVEQTSDYLLQMLEHKQLDLVVGRFTESYQQQYFTYQPLASEPFLIAVNPSHPLCTQKDISAKELIDWPWVLYPLNTPLRQMMEHAFGQADIASPVDSIETTSVQTTLHLLQNSNALALLPETVVRPYLTSGSLHALSSTFSINPLGYGILTRKDELLSPVAQLFIDMLEFSANADMQLSSIDNQPL</sequence>
<dbReference type="Gene3D" id="3.40.190.290">
    <property type="match status" value="1"/>
</dbReference>
<dbReference type="EMBL" id="JADMCD010000011">
    <property type="protein sequence ID" value="MBF8642717.1"/>
    <property type="molecule type" value="Genomic_DNA"/>
</dbReference>
<dbReference type="SUPFAM" id="SSF46785">
    <property type="entry name" value="Winged helix' DNA-binding domain"/>
    <property type="match status" value="1"/>
</dbReference>
<evidence type="ECO:0000313" key="9">
    <source>
        <dbReference type="Proteomes" id="UP000626180"/>
    </source>
</evidence>
<dbReference type="GO" id="GO:0005829">
    <property type="term" value="C:cytosol"/>
    <property type="evidence" value="ECO:0007669"/>
    <property type="project" value="TreeGrafter"/>
</dbReference>
<dbReference type="InterPro" id="IPR050950">
    <property type="entry name" value="HTH-type_LysR_regulators"/>
</dbReference>
<protein>
    <submittedName>
        <fullName evidence="7">LysR family transcriptional regulator</fullName>
    </submittedName>
</protein>
<dbReference type="Gene3D" id="1.10.10.10">
    <property type="entry name" value="Winged helix-like DNA-binding domain superfamily/Winged helix DNA-binding domain"/>
    <property type="match status" value="1"/>
</dbReference>
<dbReference type="AlphaFoldDB" id="A0A2X2F7Y2"/>
<keyword evidence="9" id="KW-1185">Reference proteome</keyword>
<gene>
    <name evidence="7" type="primary">gbpR_3</name>
    <name evidence="6" type="ORF">IRZ65_18745</name>
    <name evidence="7" type="ORF">NCTC11842_05869</name>
</gene>
<dbReference type="InterPro" id="IPR036388">
    <property type="entry name" value="WH-like_DNA-bd_sf"/>
</dbReference>
<reference evidence="7 8" key="1">
    <citation type="submission" date="2018-06" db="EMBL/GenBank/DDBJ databases">
        <authorList>
            <consortium name="Pathogen Informatics"/>
            <person name="Doyle S."/>
        </authorList>
    </citation>
    <scope>NUCLEOTIDE SEQUENCE [LARGE SCALE GENOMIC DNA]</scope>
    <source>
        <strain evidence="7 8">NCTC11842</strain>
    </source>
</reference>
<name>A0A2X2F7Y2_PSELU</name>
<evidence type="ECO:0000256" key="4">
    <source>
        <dbReference type="ARBA" id="ARBA00023163"/>
    </source>
</evidence>